<protein>
    <recommendedName>
        <fullName evidence="4">Exocyst complex protein EXO70</fullName>
    </recommendedName>
</protein>
<dbReference type="GO" id="GO:0005546">
    <property type="term" value="F:phosphatidylinositol-4,5-bisphosphate binding"/>
    <property type="evidence" value="ECO:0007669"/>
    <property type="project" value="InterPro"/>
</dbReference>
<evidence type="ECO:0000256" key="2">
    <source>
        <dbReference type="ARBA" id="ARBA00022448"/>
    </source>
</evidence>
<dbReference type="Pfam" id="PF20669">
    <property type="entry name" value="Exo70_N"/>
    <property type="match status" value="1"/>
</dbReference>
<dbReference type="PANTHER" id="PTHR12542:SF41">
    <property type="entry name" value="EXOCYST COMPLEX COMPONENT 7"/>
    <property type="match status" value="1"/>
</dbReference>
<evidence type="ECO:0000256" key="1">
    <source>
        <dbReference type="ARBA" id="ARBA00006756"/>
    </source>
</evidence>
<dbReference type="Proteomes" id="UP000193144">
    <property type="component" value="Unassembled WGS sequence"/>
</dbReference>
<dbReference type="AlphaFoldDB" id="A0A1Y2A2T2"/>
<dbReference type="PANTHER" id="PTHR12542">
    <property type="entry name" value="EXOCYST COMPLEX PROTEIN EXO70"/>
    <property type="match status" value="1"/>
</dbReference>
<evidence type="ECO:0000256" key="3">
    <source>
        <dbReference type="ARBA" id="ARBA00022483"/>
    </source>
</evidence>
<dbReference type="Gene3D" id="1.20.1280.170">
    <property type="entry name" value="Exocyst complex component Exo70"/>
    <property type="match status" value="1"/>
</dbReference>
<comment type="function">
    <text evidence="4">Involved in the secretory pathway as part of the exocyst complex which tethers secretory vesicles to the sites of exocytosis. Also plays a role in the assembly of the exocyst.</text>
</comment>
<dbReference type="STRING" id="1231657.A0A1Y2A2T2"/>
<evidence type="ECO:0000313" key="6">
    <source>
        <dbReference type="EMBL" id="ORY16816.1"/>
    </source>
</evidence>
<dbReference type="OrthoDB" id="1922221at2759"/>
<keyword evidence="7" id="KW-1185">Reference proteome</keyword>
<evidence type="ECO:0000313" key="7">
    <source>
        <dbReference type="Proteomes" id="UP000193144"/>
    </source>
</evidence>
<reference evidence="6 7" key="1">
    <citation type="submission" date="2016-07" db="EMBL/GenBank/DDBJ databases">
        <title>Pervasive Adenine N6-methylation of Active Genes in Fungi.</title>
        <authorList>
            <consortium name="DOE Joint Genome Institute"/>
            <person name="Mondo S.J."/>
            <person name="Dannebaum R.O."/>
            <person name="Kuo R.C."/>
            <person name="Labutti K."/>
            <person name="Haridas S."/>
            <person name="Kuo A."/>
            <person name="Salamov A."/>
            <person name="Ahrendt S.R."/>
            <person name="Lipzen A."/>
            <person name="Sullivan W."/>
            <person name="Andreopoulos W.B."/>
            <person name="Clum A."/>
            <person name="Lindquist E."/>
            <person name="Daum C."/>
            <person name="Ramamoorthy G.K."/>
            <person name="Gryganskyi A."/>
            <person name="Culley D."/>
            <person name="Magnuson J.K."/>
            <person name="James T.Y."/>
            <person name="O'Malley M.A."/>
            <person name="Stajich J.E."/>
            <person name="Spatafora J.W."/>
            <person name="Visel A."/>
            <person name="Grigoriev I.V."/>
        </authorList>
    </citation>
    <scope>NUCLEOTIDE SEQUENCE [LARGE SCALE GENOMIC DNA]</scope>
    <source>
        <strain evidence="6 7">CBS 115471</strain>
    </source>
</reference>
<dbReference type="GO" id="GO:0000145">
    <property type="term" value="C:exocyst"/>
    <property type="evidence" value="ECO:0007669"/>
    <property type="project" value="InterPro"/>
</dbReference>
<organism evidence="6 7">
    <name type="scientific">Clohesyomyces aquaticus</name>
    <dbReference type="NCBI Taxonomy" id="1231657"/>
    <lineage>
        <taxon>Eukaryota</taxon>
        <taxon>Fungi</taxon>
        <taxon>Dikarya</taxon>
        <taxon>Ascomycota</taxon>
        <taxon>Pezizomycotina</taxon>
        <taxon>Dothideomycetes</taxon>
        <taxon>Pleosporomycetidae</taxon>
        <taxon>Pleosporales</taxon>
        <taxon>Lindgomycetaceae</taxon>
        <taxon>Clohesyomyces</taxon>
    </lineage>
</organism>
<dbReference type="InterPro" id="IPR046364">
    <property type="entry name" value="Exo70_C"/>
</dbReference>
<comment type="similarity">
    <text evidence="1 4">Belongs to the EXO70 family.</text>
</comment>
<name>A0A1Y2A2T2_9PLEO</name>
<sequence length="635" mass="70727">MVAPRRAVFAEEAAEVEVLSANMDKMKSLTKKIQGSLNRLDTSGKNVQDAIGPIYGNTQRLQVANANIDRIMEAIDKVRAPLDKNVREERIIRAGPRNMELRDYIASLDRVAVTLKDLRRSNLRSNQQAVDNYSNLLKFGAKSLEDVFRQLLREGARETVEPLGFIMKNNPFPTIESDKLSTLRLINTHISSSFEQLSQTDARQTPTQRIYAEIRGDYIRNSLANLAAATVTTARKTTADAIYKPGTNGIGTYAQGMEGLFLAEYDNICPIFARDEWGAVFTATCQSTLGEFTKTLRELNGHIQRNLMTDCFLGYEIIELVSNLSIRLETKTGELKRPIADTLKPIRETSKASLGKLIEDTTARIQTLVALPQDGAAVPITTDVMVRLQTMTSFLAPVSSILISLGDRGWTSANLNNASSSSLPMLKSFDVGADGRKLFQSYADDLIGALLSNLDAKAKTLLKGKSLQGVFIANNYAIISRMIQSSDLQPLLPGFTTKFEQKWRKKGTDAYLDAWRAPCQQLLDTQFTNRSGRPHSGGAGSADSAVIVKGLSSKDKDALKEKFKVFNGEFETLINQHKSYRLEREVRSKLAEDVQRLLEPLYGRFWDRYHEIDKGKGKYVKYDKSQLRAALDSLA</sequence>
<comment type="caution">
    <text evidence="6">The sequence shown here is derived from an EMBL/GenBank/DDBJ whole genome shotgun (WGS) entry which is preliminary data.</text>
</comment>
<dbReference type="GO" id="GO:0015031">
    <property type="term" value="P:protein transport"/>
    <property type="evidence" value="ECO:0007669"/>
    <property type="project" value="UniProtKB-KW"/>
</dbReference>
<dbReference type="GO" id="GO:0005935">
    <property type="term" value="C:cellular bud neck"/>
    <property type="evidence" value="ECO:0007669"/>
    <property type="project" value="UniProtKB-SubCell"/>
</dbReference>
<dbReference type="EMBL" id="MCFA01000016">
    <property type="protein sequence ID" value="ORY16816.1"/>
    <property type="molecule type" value="Genomic_DNA"/>
</dbReference>
<comment type="subcellular location">
    <subcellularLocation>
        <location evidence="4">Bud</location>
    </subcellularLocation>
    <subcellularLocation>
        <location evidence="4">Bud neck</location>
    </subcellularLocation>
</comment>
<feature type="domain" description="Exocyst complex subunit Exo70 C-terminal" evidence="5">
    <location>
        <begin position="247"/>
        <end position="632"/>
    </location>
</feature>
<evidence type="ECO:0000256" key="4">
    <source>
        <dbReference type="RuleBase" id="RU365026"/>
    </source>
</evidence>
<keyword evidence="3 4" id="KW-0268">Exocytosis</keyword>
<proteinExistence type="inferred from homology"/>
<dbReference type="Pfam" id="PF03081">
    <property type="entry name" value="Exo70_C"/>
    <property type="match status" value="1"/>
</dbReference>
<dbReference type="SUPFAM" id="SSF74788">
    <property type="entry name" value="Cullin repeat-like"/>
    <property type="match status" value="1"/>
</dbReference>
<keyword evidence="4" id="KW-0653">Protein transport</keyword>
<gene>
    <name evidence="6" type="ORF">BCR34DRAFT_584174</name>
</gene>
<dbReference type="InterPro" id="IPR016159">
    <property type="entry name" value="Cullin_repeat-like_dom_sf"/>
</dbReference>
<accession>A0A1Y2A2T2</accession>
<keyword evidence="2 4" id="KW-0813">Transport</keyword>
<evidence type="ECO:0000259" key="5">
    <source>
        <dbReference type="Pfam" id="PF03081"/>
    </source>
</evidence>
<dbReference type="InterPro" id="IPR004140">
    <property type="entry name" value="Exo70"/>
</dbReference>
<dbReference type="GO" id="GO:0006887">
    <property type="term" value="P:exocytosis"/>
    <property type="evidence" value="ECO:0007669"/>
    <property type="project" value="UniProtKB-KW"/>
</dbReference>